<sequence length="143" mass="15327">MPPNDLVNHPFSVLSPFHAPSTSSRSGPMGGIVLLRETIWASHTGTKGGVCPFGESPKVLGNAHASASSLVSQIVLHKNNHECTHKTQFTYARINCVLKDSSCDTPLPKILLLAILATCASQAQQKVSKCPHMKNDSIFTHKG</sequence>
<dbReference type="EMBL" id="JACXVP010000007">
    <property type="protein sequence ID" value="KAG5596033.1"/>
    <property type="molecule type" value="Genomic_DNA"/>
</dbReference>
<organism evidence="1 2">
    <name type="scientific">Solanum commersonii</name>
    <name type="common">Commerson's wild potato</name>
    <name type="synonym">Commerson's nightshade</name>
    <dbReference type="NCBI Taxonomy" id="4109"/>
    <lineage>
        <taxon>Eukaryota</taxon>
        <taxon>Viridiplantae</taxon>
        <taxon>Streptophyta</taxon>
        <taxon>Embryophyta</taxon>
        <taxon>Tracheophyta</taxon>
        <taxon>Spermatophyta</taxon>
        <taxon>Magnoliopsida</taxon>
        <taxon>eudicotyledons</taxon>
        <taxon>Gunneridae</taxon>
        <taxon>Pentapetalae</taxon>
        <taxon>asterids</taxon>
        <taxon>lamiids</taxon>
        <taxon>Solanales</taxon>
        <taxon>Solanaceae</taxon>
        <taxon>Solanoideae</taxon>
        <taxon>Solaneae</taxon>
        <taxon>Solanum</taxon>
    </lineage>
</organism>
<name>A0A9J5Y6M3_SOLCO</name>
<protein>
    <submittedName>
        <fullName evidence="1">Uncharacterized protein</fullName>
    </submittedName>
</protein>
<evidence type="ECO:0000313" key="2">
    <source>
        <dbReference type="Proteomes" id="UP000824120"/>
    </source>
</evidence>
<keyword evidence="2" id="KW-1185">Reference proteome</keyword>
<gene>
    <name evidence="1" type="ORF">H5410_037265</name>
</gene>
<dbReference type="Proteomes" id="UP000824120">
    <property type="component" value="Chromosome 7"/>
</dbReference>
<comment type="caution">
    <text evidence="1">The sequence shown here is derived from an EMBL/GenBank/DDBJ whole genome shotgun (WGS) entry which is preliminary data.</text>
</comment>
<evidence type="ECO:0000313" key="1">
    <source>
        <dbReference type="EMBL" id="KAG5596033.1"/>
    </source>
</evidence>
<reference evidence="1 2" key="1">
    <citation type="submission" date="2020-09" db="EMBL/GenBank/DDBJ databases">
        <title>De no assembly of potato wild relative species, Solanum commersonii.</title>
        <authorList>
            <person name="Cho K."/>
        </authorList>
    </citation>
    <scope>NUCLEOTIDE SEQUENCE [LARGE SCALE GENOMIC DNA]</scope>
    <source>
        <strain evidence="1">LZ3.2</strain>
        <tissue evidence="1">Leaf</tissue>
    </source>
</reference>
<accession>A0A9J5Y6M3</accession>
<proteinExistence type="predicted"/>
<dbReference type="AlphaFoldDB" id="A0A9J5Y6M3"/>